<organism evidence="4 5">
    <name type="scientific">Malus domestica</name>
    <name type="common">Apple</name>
    <name type="synonym">Pyrus malus</name>
    <dbReference type="NCBI Taxonomy" id="3750"/>
    <lineage>
        <taxon>Eukaryota</taxon>
        <taxon>Viridiplantae</taxon>
        <taxon>Streptophyta</taxon>
        <taxon>Embryophyta</taxon>
        <taxon>Tracheophyta</taxon>
        <taxon>Spermatophyta</taxon>
        <taxon>Magnoliopsida</taxon>
        <taxon>eudicotyledons</taxon>
        <taxon>Gunneridae</taxon>
        <taxon>Pentapetalae</taxon>
        <taxon>rosids</taxon>
        <taxon>fabids</taxon>
        <taxon>Rosales</taxon>
        <taxon>Rosaceae</taxon>
        <taxon>Amygdaloideae</taxon>
        <taxon>Maleae</taxon>
        <taxon>Malus</taxon>
    </lineage>
</organism>
<proteinExistence type="predicted"/>
<name>A0A498IP53_MALDO</name>
<reference evidence="4 5" key="1">
    <citation type="submission" date="2018-10" db="EMBL/GenBank/DDBJ databases">
        <title>A high-quality apple genome assembly.</title>
        <authorList>
            <person name="Hu J."/>
        </authorList>
    </citation>
    <scope>NUCLEOTIDE SEQUENCE [LARGE SCALE GENOMIC DNA]</scope>
    <source>
        <strain evidence="5">cv. HFTH1</strain>
        <tissue evidence="4">Young leaf</tissue>
    </source>
</reference>
<dbReference type="InterPro" id="IPR036603">
    <property type="entry name" value="RBP11-like"/>
</dbReference>
<dbReference type="GO" id="GO:0005736">
    <property type="term" value="C:RNA polymerase I complex"/>
    <property type="evidence" value="ECO:0007669"/>
    <property type="project" value="TreeGrafter"/>
</dbReference>
<dbReference type="Gene3D" id="3.30.1360.10">
    <property type="entry name" value="RNA polymerase, RBP11-like subunit"/>
    <property type="match status" value="2"/>
</dbReference>
<dbReference type="GO" id="GO:0046983">
    <property type="term" value="F:protein dimerization activity"/>
    <property type="evidence" value="ECO:0007669"/>
    <property type="project" value="InterPro"/>
</dbReference>
<dbReference type="Pfam" id="PF01193">
    <property type="entry name" value="RNA_pol_L"/>
    <property type="match status" value="1"/>
</dbReference>
<dbReference type="SUPFAM" id="SSF52058">
    <property type="entry name" value="L domain-like"/>
    <property type="match status" value="2"/>
</dbReference>
<keyword evidence="1" id="KW-0240">DNA-directed RNA polymerase</keyword>
<dbReference type="SMART" id="SM00662">
    <property type="entry name" value="RPOLD"/>
    <property type="match status" value="1"/>
</dbReference>
<dbReference type="STRING" id="3750.A0A498IP53"/>
<dbReference type="PANTHER" id="PTHR11800">
    <property type="entry name" value="DNA-DIRECTED RNA POLYMERASE"/>
    <property type="match status" value="1"/>
</dbReference>
<dbReference type="Gene3D" id="2.170.120.12">
    <property type="entry name" value="DNA-directed RNA polymerase, insert domain"/>
    <property type="match status" value="1"/>
</dbReference>
<dbReference type="GO" id="GO:0003899">
    <property type="term" value="F:DNA-directed RNA polymerase activity"/>
    <property type="evidence" value="ECO:0007669"/>
    <property type="project" value="InterPro"/>
</dbReference>
<comment type="caution">
    <text evidence="4">The sequence shown here is derived from an EMBL/GenBank/DDBJ whole genome shotgun (WGS) entry which is preliminary data.</text>
</comment>
<dbReference type="InterPro" id="IPR011263">
    <property type="entry name" value="DNA-dir_RNA_pol_RpoA/D/Rpb3"/>
</dbReference>
<dbReference type="InterPro" id="IPR050518">
    <property type="entry name" value="Rpo3/RPB3_RNA_Pol_subunit"/>
</dbReference>
<dbReference type="SUPFAM" id="SSF55257">
    <property type="entry name" value="RBP11-like subunits of RNA polymerase"/>
    <property type="match status" value="1"/>
</dbReference>
<dbReference type="AlphaFoldDB" id="A0A498IP53"/>
<sequence>MKNEGRLLQQLTSLGRLEIEDNSPLVEELGKEAEELLQLQILECKLECLELNKCENLLKLPEGLNQLSSLQELCIHRCSLLVSFPDIGLPPSLKNIKITECHSLIYFAKFQIPQNLRRIEIRDCKSLKSLVDEEVIGSWPSSFSHNCLEYLKIQECQSLTSLSLSGQLLRTLKHLEMYDCSQLELIAQDEFFCDNTNHCLEYVRIWKCQNLKSLPNGLRHLINLQTLDIYHCESLVSIPRLSKGRIASKLREVEITDCDKLKVLPEYMQNLNSLEELVIDYREGLSCSFPPNLTSLTIWKVKSCKSFLELEWGLHRLTSLRKLWIYGNDPDTVSFPPDMAQMETLLPKSLTDLRIHGFPNLKKLSSKGFQFLTSLQSLSLFKCPKNNNNNRFNMPPNIEFQRTHVECKPDAPIHTDTFRYNGAYASMGVDNNLLDSFCDNFKVEVINLTEDEMEFDMISIDPALANAFRKILIAEVPTMAIEKVLIADNTSVIQDEVLAHSQDSLPEFSDNPIDPTSGDIIIARLGPGQVIELEAHAVKGIGKTHAKWYPVAPVWYRMLPEVKVFDIEDIGNGKKRATVARPRACTLCRECIGEGKGWENSISLQRNKDHFIFKIESTGVLPPEVLFTEAVKILEDKCDRVISDLS</sequence>
<feature type="domain" description="DNA-directed RNA polymerase RpoA/D/Rpb3-type" evidence="3">
    <location>
        <begin position="452"/>
        <end position="644"/>
    </location>
</feature>
<dbReference type="PANTHER" id="PTHR11800:SF13">
    <property type="entry name" value="DNA-DIRECTED RNA POLYMERASES I AND III SUBUNIT RPAC1"/>
    <property type="match status" value="1"/>
</dbReference>
<accession>A0A498IP53</accession>
<dbReference type="SUPFAM" id="SSF56553">
    <property type="entry name" value="Insert subdomain of RNA polymerase alpha subunit"/>
    <property type="match status" value="1"/>
</dbReference>
<keyword evidence="5" id="KW-1185">Reference proteome</keyword>
<protein>
    <recommendedName>
        <fullName evidence="3">DNA-directed RNA polymerase RpoA/D/Rpb3-type domain-containing protein</fullName>
    </recommendedName>
</protein>
<dbReference type="EMBL" id="RDQH01000337">
    <property type="protein sequence ID" value="RXH85136.1"/>
    <property type="molecule type" value="Genomic_DNA"/>
</dbReference>
<dbReference type="InterPro" id="IPR036643">
    <property type="entry name" value="RNApol_insert_sf"/>
</dbReference>
<evidence type="ECO:0000259" key="3">
    <source>
        <dbReference type="SMART" id="SM00662"/>
    </source>
</evidence>
<evidence type="ECO:0000256" key="2">
    <source>
        <dbReference type="ARBA" id="ARBA00023163"/>
    </source>
</evidence>
<evidence type="ECO:0000313" key="4">
    <source>
        <dbReference type="EMBL" id="RXH85136.1"/>
    </source>
</evidence>
<dbReference type="InterPro" id="IPR032675">
    <property type="entry name" value="LRR_dom_sf"/>
</dbReference>
<evidence type="ECO:0000256" key="1">
    <source>
        <dbReference type="ARBA" id="ARBA00022478"/>
    </source>
</evidence>
<dbReference type="InterPro" id="IPR033901">
    <property type="entry name" value="RNAPI/III_AC40"/>
</dbReference>
<evidence type="ECO:0000313" key="5">
    <source>
        <dbReference type="Proteomes" id="UP000290289"/>
    </source>
</evidence>
<dbReference type="GO" id="GO:0005666">
    <property type="term" value="C:RNA polymerase III complex"/>
    <property type="evidence" value="ECO:0007669"/>
    <property type="project" value="TreeGrafter"/>
</dbReference>
<dbReference type="CDD" id="cd07032">
    <property type="entry name" value="RNAP_I_II_AC40"/>
    <property type="match status" value="1"/>
</dbReference>
<gene>
    <name evidence="4" type="ORF">DVH24_041904</name>
</gene>
<keyword evidence="2" id="KW-0804">Transcription</keyword>
<dbReference type="Gene3D" id="3.80.10.10">
    <property type="entry name" value="Ribonuclease Inhibitor"/>
    <property type="match status" value="3"/>
</dbReference>
<dbReference type="Proteomes" id="UP000290289">
    <property type="component" value="Chromosome 11"/>
</dbReference>
<dbReference type="GO" id="GO:0006351">
    <property type="term" value="P:DNA-templated transcription"/>
    <property type="evidence" value="ECO:0007669"/>
    <property type="project" value="InterPro"/>
</dbReference>